<dbReference type="InterPro" id="IPR014710">
    <property type="entry name" value="RmlC-like_jellyroll"/>
</dbReference>
<dbReference type="InterPro" id="IPR036388">
    <property type="entry name" value="WH-like_DNA-bd_sf"/>
</dbReference>
<dbReference type="AlphaFoldDB" id="A0A023CTZ6"/>
<dbReference type="InterPro" id="IPR036390">
    <property type="entry name" value="WH_DNA-bd_sf"/>
</dbReference>
<reference evidence="5 6" key="1">
    <citation type="journal article" date="2015" name="Genome Announc.">
        <title>Expanding the biotechnology potential of lactobacilli through comparative genomics of 213 strains and associated genera.</title>
        <authorList>
            <person name="Sun Z."/>
            <person name="Harris H.M."/>
            <person name="McCann A."/>
            <person name="Guo C."/>
            <person name="Argimon S."/>
            <person name="Zhang W."/>
            <person name="Yang X."/>
            <person name="Jeffery I.B."/>
            <person name="Cooney J.C."/>
            <person name="Kagawa T.F."/>
            <person name="Liu W."/>
            <person name="Song Y."/>
            <person name="Salvetti E."/>
            <person name="Wrobel A."/>
            <person name="Rasinkangas P."/>
            <person name="Parkhill J."/>
            <person name="Rea M.C."/>
            <person name="O'Sullivan O."/>
            <person name="Ritari J."/>
            <person name="Douillard F.P."/>
            <person name="Paul Ross R."/>
            <person name="Yang R."/>
            <person name="Briner A.E."/>
            <person name="Felis G.E."/>
            <person name="de Vos W.M."/>
            <person name="Barrangou R."/>
            <person name="Klaenhammer T.R."/>
            <person name="Caufield P.W."/>
            <person name="Cui Y."/>
            <person name="Zhang H."/>
            <person name="O'Toole P.W."/>
        </authorList>
    </citation>
    <scope>NUCLEOTIDE SEQUENCE [LARGE SCALE GENOMIC DNA]</scope>
    <source>
        <strain evidence="5 6">DSM 21376</strain>
    </source>
</reference>
<name>A0A023CTZ6_9LACO</name>
<dbReference type="InterPro" id="IPR018490">
    <property type="entry name" value="cNMP-bd_dom_sf"/>
</dbReference>
<dbReference type="Gene3D" id="2.60.120.10">
    <property type="entry name" value="Jelly Rolls"/>
    <property type="match status" value="1"/>
</dbReference>
<evidence type="ECO:0000313" key="5">
    <source>
        <dbReference type="EMBL" id="KRN05145.1"/>
    </source>
</evidence>
<evidence type="ECO:0000256" key="2">
    <source>
        <dbReference type="ARBA" id="ARBA00023125"/>
    </source>
</evidence>
<keyword evidence="2" id="KW-0238">DNA-binding</keyword>
<evidence type="ECO:0000313" key="6">
    <source>
        <dbReference type="Proteomes" id="UP000050961"/>
    </source>
</evidence>
<evidence type="ECO:0000256" key="3">
    <source>
        <dbReference type="ARBA" id="ARBA00023163"/>
    </source>
</evidence>
<comment type="caution">
    <text evidence="5">The sequence shown here is derived from an EMBL/GenBank/DDBJ whole genome shotgun (WGS) entry which is preliminary data.</text>
</comment>
<dbReference type="InterPro" id="IPR012318">
    <property type="entry name" value="HTH_CRP"/>
</dbReference>
<proteinExistence type="predicted"/>
<dbReference type="SUPFAM" id="SSF51206">
    <property type="entry name" value="cAMP-binding domain-like"/>
    <property type="match status" value="1"/>
</dbReference>
<dbReference type="STRING" id="1423806.FD15_GL001689"/>
<dbReference type="PATRIC" id="fig|1423806.3.peg.1716"/>
<keyword evidence="3" id="KW-0804">Transcription</keyword>
<organism evidence="5 6">
    <name type="scientific">Liquorilactobacillus sucicola DSM 21376 = JCM 15457</name>
    <dbReference type="NCBI Taxonomy" id="1423806"/>
    <lineage>
        <taxon>Bacteria</taxon>
        <taxon>Bacillati</taxon>
        <taxon>Bacillota</taxon>
        <taxon>Bacilli</taxon>
        <taxon>Lactobacillales</taxon>
        <taxon>Lactobacillaceae</taxon>
        <taxon>Liquorilactobacillus</taxon>
    </lineage>
</organism>
<dbReference type="RefSeq" id="WP_034986481.1">
    <property type="nucleotide sequence ID" value="NZ_AYZF01000017.1"/>
</dbReference>
<dbReference type="GO" id="GO:0003677">
    <property type="term" value="F:DNA binding"/>
    <property type="evidence" value="ECO:0007669"/>
    <property type="project" value="UniProtKB-KW"/>
</dbReference>
<dbReference type="SUPFAM" id="SSF46785">
    <property type="entry name" value="Winged helix' DNA-binding domain"/>
    <property type="match status" value="1"/>
</dbReference>
<dbReference type="EMBL" id="AYZF01000017">
    <property type="protein sequence ID" value="KRN05145.1"/>
    <property type="molecule type" value="Genomic_DNA"/>
</dbReference>
<dbReference type="Gene3D" id="1.10.10.10">
    <property type="entry name" value="Winged helix-like DNA-binding domain superfamily/Winged helix DNA-binding domain"/>
    <property type="match status" value="1"/>
</dbReference>
<dbReference type="GO" id="GO:0006355">
    <property type="term" value="P:regulation of DNA-templated transcription"/>
    <property type="evidence" value="ECO:0007669"/>
    <property type="project" value="InterPro"/>
</dbReference>
<feature type="domain" description="HTH crp-type" evidence="4">
    <location>
        <begin position="154"/>
        <end position="227"/>
    </location>
</feature>
<keyword evidence="6" id="KW-1185">Reference proteome</keyword>
<evidence type="ECO:0000256" key="1">
    <source>
        <dbReference type="ARBA" id="ARBA00023015"/>
    </source>
</evidence>
<dbReference type="Proteomes" id="UP000050961">
    <property type="component" value="Unassembled WGS sequence"/>
</dbReference>
<protein>
    <recommendedName>
        <fullName evidence="4">HTH crp-type domain-containing protein</fullName>
    </recommendedName>
</protein>
<keyword evidence="1" id="KW-0805">Transcription regulation</keyword>
<sequence length="236" mass="27441">MKKMQQTLIKEKLKFLKIGSLLDQKSIDEVIAISTFKEFEHKSNMGYRLGDFSKVYLIVEGIVSVKISNEKGRNTRGFLLGKNDFFPIIMFTENVHENILFEISTCSRVQVLIIPVREIKKMTKRNKKIHSLHMQMKDELIEERASHAIDLSAPQMSERVIEELLFIGKKFGETCAEGVKIKNHWITREILGYVVGTTPKTVNTTFSKLEKDALIILSRHVWILKAKFFEKYEYLQ</sequence>
<dbReference type="PROSITE" id="PS51063">
    <property type="entry name" value="HTH_CRP_2"/>
    <property type="match status" value="1"/>
</dbReference>
<gene>
    <name evidence="5" type="ORF">FD15_GL001689</name>
</gene>
<evidence type="ECO:0000259" key="4">
    <source>
        <dbReference type="PROSITE" id="PS51063"/>
    </source>
</evidence>
<accession>A0A023CTZ6</accession>
<dbReference type="OrthoDB" id="2284063at2"/>